<dbReference type="EMBL" id="KP795561">
    <property type="protein sequence ID" value="AKN38092.1"/>
    <property type="molecule type" value="Genomic_DNA"/>
</dbReference>
<proteinExistence type="predicted"/>
<name>A0A0H3ZUC2_VIBSP</name>
<protein>
    <submittedName>
        <fullName evidence="1">IncF plasmid conjugative transfer pilus assemblyprotein TraC</fullName>
    </submittedName>
</protein>
<organism evidence="1">
    <name type="scientific">Vibrio splendidus</name>
    <dbReference type="NCBI Taxonomy" id="29497"/>
    <lineage>
        <taxon>Bacteria</taxon>
        <taxon>Pseudomonadati</taxon>
        <taxon>Pseudomonadota</taxon>
        <taxon>Gammaproteobacteria</taxon>
        <taxon>Vibrionales</taxon>
        <taxon>Vibrionaceae</taxon>
        <taxon>Vibrio</taxon>
    </lineage>
</organism>
<sequence>MYSTEPNEYEYCEKLYQSGMTISDAVNQTSMHFYGEQIREFESHLASL</sequence>
<reference evidence="1" key="1">
    <citation type="journal article" date="2015" name="MBio">
        <title>Eco-Evolutionary Dynamics of Episomes among Ecologically Cohesive Bacterial Populations.</title>
        <authorList>
            <person name="Xue H."/>
            <person name="Cordero O.X."/>
            <person name="Camas F.M."/>
            <person name="Trimble W."/>
            <person name="Meyer F."/>
            <person name="Guglielmini J."/>
            <person name="Rocha E.P."/>
            <person name="Polz M.F."/>
        </authorList>
    </citation>
    <scope>NUCLEOTIDE SEQUENCE</scope>
    <source>
        <strain evidence="1">1F_145</strain>
    </source>
</reference>
<accession>A0A0H3ZUC2</accession>
<evidence type="ECO:0000313" key="1">
    <source>
        <dbReference type="EMBL" id="AKN38092.1"/>
    </source>
</evidence>
<dbReference type="AlphaFoldDB" id="A0A0H3ZUC2"/>